<gene>
    <name evidence="2" type="ORF">METZ01_LOCUS136898</name>
</gene>
<organism evidence="2">
    <name type="scientific">marine metagenome</name>
    <dbReference type="NCBI Taxonomy" id="408172"/>
    <lineage>
        <taxon>unclassified sequences</taxon>
        <taxon>metagenomes</taxon>
        <taxon>ecological metagenomes</taxon>
    </lineage>
</organism>
<feature type="domain" description="Phosphoadenosine phosphosulphate reductase" evidence="1">
    <location>
        <begin position="53"/>
        <end position="151"/>
    </location>
</feature>
<dbReference type="Pfam" id="PF01507">
    <property type="entry name" value="PAPS_reduct"/>
    <property type="match status" value="1"/>
</dbReference>
<accession>A0A381Z4I6</accession>
<dbReference type="AlphaFoldDB" id="A0A381Z4I6"/>
<dbReference type="InterPro" id="IPR002500">
    <property type="entry name" value="PAPS_reduct_dom"/>
</dbReference>
<evidence type="ECO:0000259" key="1">
    <source>
        <dbReference type="Pfam" id="PF01507"/>
    </source>
</evidence>
<proteinExistence type="predicted"/>
<dbReference type="Gene3D" id="3.40.50.620">
    <property type="entry name" value="HUPs"/>
    <property type="match status" value="1"/>
</dbReference>
<dbReference type="PANTHER" id="PTHR43196:SF2">
    <property type="entry name" value="PHOSPHOADENOSINE PHOSPHOSULFATE REDUCTASE"/>
    <property type="match status" value="1"/>
</dbReference>
<sequence length="157" mass="18077">MVEIPTVVERIDTTLDKLNKAAKEDEIPLSALKVYPEVDKSFFVNLIGRGYPSPTRTFRWCTERLKIDPATEFIKNKVSGHGEVIVILGARKSESMSRAQTMKNHKIKNVVKTKEKDLQNRLLRRHTTLAAAFVYAPIEDWKLNDVWTFLSSFESPW</sequence>
<dbReference type="InterPro" id="IPR050128">
    <property type="entry name" value="Sulfate_adenylyltrnsfr_sub2"/>
</dbReference>
<evidence type="ECO:0000313" key="2">
    <source>
        <dbReference type="EMBL" id="SVA84044.1"/>
    </source>
</evidence>
<dbReference type="EMBL" id="UINC01019883">
    <property type="protein sequence ID" value="SVA84044.1"/>
    <property type="molecule type" value="Genomic_DNA"/>
</dbReference>
<dbReference type="SUPFAM" id="SSF52402">
    <property type="entry name" value="Adenine nucleotide alpha hydrolases-like"/>
    <property type="match status" value="1"/>
</dbReference>
<protein>
    <recommendedName>
        <fullName evidence="1">Phosphoadenosine phosphosulphate reductase domain-containing protein</fullName>
    </recommendedName>
</protein>
<dbReference type="GO" id="GO:0003824">
    <property type="term" value="F:catalytic activity"/>
    <property type="evidence" value="ECO:0007669"/>
    <property type="project" value="InterPro"/>
</dbReference>
<name>A0A381Z4I6_9ZZZZ</name>
<feature type="non-terminal residue" evidence="2">
    <location>
        <position position="157"/>
    </location>
</feature>
<dbReference type="PANTHER" id="PTHR43196">
    <property type="entry name" value="SULFATE ADENYLYLTRANSFERASE SUBUNIT 2"/>
    <property type="match status" value="1"/>
</dbReference>
<dbReference type="InterPro" id="IPR014729">
    <property type="entry name" value="Rossmann-like_a/b/a_fold"/>
</dbReference>
<reference evidence="2" key="1">
    <citation type="submission" date="2018-05" db="EMBL/GenBank/DDBJ databases">
        <authorList>
            <person name="Lanie J.A."/>
            <person name="Ng W.-L."/>
            <person name="Kazmierczak K.M."/>
            <person name="Andrzejewski T.M."/>
            <person name="Davidsen T.M."/>
            <person name="Wayne K.J."/>
            <person name="Tettelin H."/>
            <person name="Glass J.I."/>
            <person name="Rusch D."/>
            <person name="Podicherti R."/>
            <person name="Tsui H.-C.T."/>
            <person name="Winkler M.E."/>
        </authorList>
    </citation>
    <scope>NUCLEOTIDE SEQUENCE</scope>
</reference>